<name>A0A3G5A5N0_9VIRU</name>
<gene>
    <name evidence="1" type="ORF">Harvfovirus17_17</name>
</gene>
<reference evidence="1" key="1">
    <citation type="submission" date="2018-10" db="EMBL/GenBank/DDBJ databases">
        <title>Hidden diversity of soil giant viruses.</title>
        <authorList>
            <person name="Schulz F."/>
            <person name="Alteio L."/>
            <person name="Goudeau D."/>
            <person name="Ryan E.M."/>
            <person name="Malmstrom R.R."/>
            <person name="Blanchard J."/>
            <person name="Woyke T."/>
        </authorList>
    </citation>
    <scope>NUCLEOTIDE SEQUENCE</scope>
    <source>
        <strain evidence="1">HAV1</strain>
    </source>
</reference>
<proteinExistence type="predicted"/>
<accession>A0A3G5A5N0</accession>
<dbReference type="EMBL" id="MK072259">
    <property type="protein sequence ID" value="AYV81123.1"/>
    <property type="molecule type" value="Genomic_DNA"/>
</dbReference>
<organism evidence="1">
    <name type="scientific">Harvfovirus sp</name>
    <dbReference type="NCBI Taxonomy" id="2487768"/>
    <lineage>
        <taxon>Viruses</taxon>
        <taxon>Varidnaviria</taxon>
        <taxon>Bamfordvirae</taxon>
        <taxon>Nucleocytoviricota</taxon>
        <taxon>Megaviricetes</taxon>
        <taxon>Imitervirales</taxon>
        <taxon>Mimiviridae</taxon>
        <taxon>Klosneuvirinae</taxon>
    </lineage>
</organism>
<sequence>MSLLILEGFYIYHYYSRYVTPVYSFTCECNIKVILRKYLNLENLEIFRPKYYQKYVSLLADETITFTQLKEKIPHIQIEPDRNSKKCQIHQPNITNEKTYKPGIFYIDNIFLRSVFSGIEMNEFYETLRLADNFEIGVWLEYFAIRYWVDSQYAWFTDFRNFSPTKEDKKMYRSQAFETKLLPLIQLDRNNFRDAINESLNSTNVIAPLVNLICDYGEPPTVSLGKIIHQFQTDIIKYS</sequence>
<protein>
    <submittedName>
        <fullName evidence="1">Uncharacterized protein</fullName>
    </submittedName>
</protein>
<evidence type="ECO:0000313" key="1">
    <source>
        <dbReference type="EMBL" id="AYV81123.1"/>
    </source>
</evidence>